<sequence>MLLQLINPLSGSVFLVKRFEKRAIEDPLSVLKLRLPPNRICPKRAADSVSSPSELWTVNNTRGGNNHKNSFYSARNLFKLALTAFGDPTCGVTKLTLQVFEMGSWDIFSAYPTCQ</sequence>
<dbReference type="EMBL" id="BGPR01007192">
    <property type="protein sequence ID" value="GBN25014.1"/>
    <property type="molecule type" value="Genomic_DNA"/>
</dbReference>
<name>A0A4Y2MEU2_ARAVE</name>
<protein>
    <submittedName>
        <fullName evidence="1">Uncharacterized protein</fullName>
    </submittedName>
</protein>
<dbReference type="AlphaFoldDB" id="A0A4Y2MEU2"/>
<dbReference type="Proteomes" id="UP000499080">
    <property type="component" value="Unassembled WGS sequence"/>
</dbReference>
<keyword evidence="2" id="KW-1185">Reference proteome</keyword>
<reference evidence="1 2" key="1">
    <citation type="journal article" date="2019" name="Sci. Rep.">
        <title>Orb-weaving spider Araneus ventricosus genome elucidates the spidroin gene catalogue.</title>
        <authorList>
            <person name="Kono N."/>
            <person name="Nakamura H."/>
            <person name="Ohtoshi R."/>
            <person name="Moran D.A.P."/>
            <person name="Shinohara A."/>
            <person name="Yoshida Y."/>
            <person name="Fujiwara M."/>
            <person name="Mori M."/>
            <person name="Tomita M."/>
            <person name="Arakawa K."/>
        </authorList>
    </citation>
    <scope>NUCLEOTIDE SEQUENCE [LARGE SCALE GENOMIC DNA]</scope>
</reference>
<accession>A0A4Y2MEU2</accession>
<evidence type="ECO:0000313" key="2">
    <source>
        <dbReference type="Proteomes" id="UP000499080"/>
    </source>
</evidence>
<proteinExistence type="predicted"/>
<gene>
    <name evidence="1" type="ORF">AVEN_21192_1</name>
</gene>
<evidence type="ECO:0000313" key="1">
    <source>
        <dbReference type="EMBL" id="GBN25014.1"/>
    </source>
</evidence>
<organism evidence="1 2">
    <name type="scientific">Araneus ventricosus</name>
    <name type="common">Orbweaver spider</name>
    <name type="synonym">Epeira ventricosa</name>
    <dbReference type="NCBI Taxonomy" id="182803"/>
    <lineage>
        <taxon>Eukaryota</taxon>
        <taxon>Metazoa</taxon>
        <taxon>Ecdysozoa</taxon>
        <taxon>Arthropoda</taxon>
        <taxon>Chelicerata</taxon>
        <taxon>Arachnida</taxon>
        <taxon>Araneae</taxon>
        <taxon>Araneomorphae</taxon>
        <taxon>Entelegynae</taxon>
        <taxon>Araneoidea</taxon>
        <taxon>Araneidae</taxon>
        <taxon>Araneus</taxon>
    </lineage>
</organism>
<comment type="caution">
    <text evidence="1">The sequence shown here is derived from an EMBL/GenBank/DDBJ whole genome shotgun (WGS) entry which is preliminary data.</text>
</comment>